<dbReference type="InterPro" id="IPR020846">
    <property type="entry name" value="MFS_dom"/>
</dbReference>
<evidence type="ECO:0000256" key="2">
    <source>
        <dbReference type="ARBA" id="ARBA00022448"/>
    </source>
</evidence>
<dbReference type="InterPro" id="IPR036259">
    <property type="entry name" value="MFS_trans_sf"/>
</dbReference>
<evidence type="ECO:0000256" key="5">
    <source>
        <dbReference type="ARBA" id="ARBA00023136"/>
    </source>
</evidence>
<evidence type="ECO:0000256" key="6">
    <source>
        <dbReference type="ARBA" id="ARBA00037968"/>
    </source>
</evidence>
<comment type="subcellular location">
    <subcellularLocation>
        <location evidence="1">Membrane</location>
        <topology evidence="1">Multi-pass membrane protein</topology>
    </subcellularLocation>
</comment>
<dbReference type="OMA" id="FMADAIT"/>
<keyword evidence="4 7" id="KW-1133">Transmembrane helix</keyword>
<feature type="transmembrane region" description="Helical" evidence="7">
    <location>
        <begin position="196"/>
        <end position="215"/>
    </location>
</feature>
<comment type="similarity">
    <text evidence="6">Belongs to the major facilitator superfamily. Allantoate permease family.</text>
</comment>
<evidence type="ECO:0000256" key="1">
    <source>
        <dbReference type="ARBA" id="ARBA00004141"/>
    </source>
</evidence>
<evidence type="ECO:0000313" key="10">
    <source>
        <dbReference type="Proteomes" id="UP000258309"/>
    </source>
</evidence>
<dbReference type="Gene3D" id="1.20.1250.20">
    <property type="entry name" value="MFS general substrate transporter like domains"/>
    <property type="match status" value="1"/>
</dbReference>
<gene>
    <name evidence="9" type="ORF">B7463_g7369</name>
</gene>
<feature type="domain" description="Major facilitator superfamily (MFS) profile" evidence="8">
    <location>
        <begin position="68"/>
        <end position="356"/>
    </location>
</feature>
<feature type="transmembrane region" description="Helical" evidence="7">
    <location>
        <begin position="227"/>
        <end position="247"/>
    </location>
</feature>
<name>A0A3E2H7B0_SCYLI</name>
<keyword evidence="5 7" id="KW-0472">Membrane</keyword>
<dbReference type="FunFam" id="1.20.1250.20:FF:000064">
    <property type="entry name" value="MFS allantoate transporter"/>
    <property type="match status" value="1"/>
</dbReference>
<keyword evidence="3 7" id="KW-0812">Transmembrane</keyword>
<evidence type="ECO:0000256" key="7">
    <source>
        <dbReference type="SAM" id="Phobius"/>
    </source>
</evidence>
<dbReference type="GO" id="GO:0022857">
    <property type="term" value="F:transmembrane transporter activity"/>
    <property type="evidence" value="ECO:0007669"/>
    <property type="project" value="InterPro"/>
</dbReference>
<evidence type="ECO:0000259" key="8">
    <source>
        <dbReference type="PROSITE" id="PS50850"/>
    </source>
</evidence>
<dbReference type="PROSITE" id="PS50850">
    <property type="entry name" value="MFS"/>
    <property type="match status" value="1"/>
</dbReference>
<accession>A0A3E2H7B0</accession>
<feature type="transmembrane region" description="Helical" evidence="7">
    <location>
        <begin position="164"/>
        <end position="184"/>
    </location>
</feature>
<dbReference type="Pfam" id="PF07690">
    <property type="entry name" value="MFS_1"/>
    <property type="match status" value="1"/>
</dbReference>
<dbReference type="GO" id="GO:0016020">
    <property type="term" value="C:membrane"/>
    <property type="evidence" value="ECO:0007669"/>
    <property type="project" value="UniProtKB-SubCell"/>
</dbReference>
<keyword evidence="10" id="KW-1185">Reference proteome</keyword>
<evidence type="ECO:0000256" key="4">
    <source>
        <dbReference type="ARBA" id="ARBA00022989"/>
    </source>
</evidence>
<feature type="non-terminal residue" evidence="9">
    <location>
        <position position="1"/>
    </location>
</feature>
<dbReference type="PANTHER" id="PTHR43791">
    <property type="entry name" value="PERMEASE-RELATED"/>
    <property type="match status" value="1"/>
</dbReference>
<comment type="caution">
    <text evidence="9">The sequence shown here is derived from an EMBL/GenBank/DDBJ whole genome shotgun (WGS) entry which is preliminary data.</text>
</comment>
<keyword evidence="2" id="KW-0813">Transport</keyword>
<proteinExistence type="inferred from homology"/>
<feature type="non-terminal residue" evidence="9">
    <location>
        <position position="356"/>
    </location>
</feature>
<evidence type="ECO:0000313" key="9">
    <source>
        <dbReference type="EMBL" id="RFU28963.1"/>
    </source>
</evidence>
<feature type="transmembrane region" description="Helical" evidence="7">
    <location>
        <begin position="133"/>
        <end position="152"/>
    </location>
</feature>
<evidence type="ECO:0000256" key="3">
    <source>
        <dbReference type="ARBA" id="ARBA00022692"/>
    </source>
</evidence>
<dbReference type="InterPro" id="IPR011701">
    <property type="entry name" value="MFS"/>
</dbReference>
<dbReference type="Proteomes" id="UP000258309">
    <property type="component" value="Unassembled WGS sequence"/>
</dbReference>
<reference evidence="9 10" key="1">
    <citation type="submission" date="2018-05" db="EMBL/GenBank/DDBJ databases">
        <title>Draft genome sequence of Scytalidium lignicola DSM 105466, a ubiquitous saprotrophic fungus.</title>
        <authorList>
            <person name="Buettner E."/>
            <person name="Gebauer A.M."/>
            <person name="Hofrichter M."/>
            <person name="Liers C."/>
            <person name="Kellner H."/>
        </authorList>
    </citation>
    <scope>NUCLEOTIDE SEQUENCE [LARGE SCALE GENOMIC DNA]</scope>
    <source>
        <strain evidence="9 10">DSM 105466</strain>
    </source>
</reference>
<sequence length="356" mass="39904">MSLAEKKKTGADISRVETNIVAEETASEKVVTRDHDDALDLFRGEDIDSFEYTEKEASAVRWKIDLIILPLLTITYALNFLDKGQLSNASVFGLLQDTHLHGQEYSWTSSIFYFGFLFWEYPNSIFMQKLPIGKWLGGMVFLWGVSVAATAGAKSFAGLATARFFLGVFESTNAPIFTIIIGQYYTRKEQPLRQCIWWAGGGAAGFVGDIIAYGLGHVHGALATWQYLFLVWGPITIVWGIALFLLVPASPMTAWFLTERERKIAVLRVISNNTGIENRKYKVYQVWECLRDPQAWLIFAISVLQCIPGGGLSAFNKIILTSLGYTNLEATIWSMPEHAIQLMSILIACRQFLCPQ</sequence>
<dbReference type="SUPFAM" id="SSF103473">
    <property type="entry name" value="MFS general substrate transporter"/>
    <property type="match status" value="1"/>
</dbReference>
<organism evidence="9 10">
    <name type="scientific">Scytalidium lignicola</name>
    <name type="common">Hyphomycete</name>
    <dbReference type="NCBI Taxonomy" id="5539"/>
    <lineage>
        <taxon>Eukaryota</taxon>
        <taxon>Fungi</taxon>
        <taxon>Dikarya</taxon>
        <taxon>Ascomycota</taxon>
        <taxon>Pezizomycotina</taxon>
        <taxon>Leotiomycetes</taxon>
        <taxon>Leotiomycetes incertae sedis</taxon>
        <taxon>Scytalidium</taxon>
    </lineage>
</organism>
<protein>
    <recommendedName>
        <fullName evidence="8">Major facilitator superfamily (MFS) profile domain-containing protein</fullName>
    </recommendedName>
</protein>
<dbReference type="AlphaFoldDB" id="A0A3E2H7B0"/>
<dbReference type="EMBL" id="NCSJ02000144">
    <property type="protein sequence ID" value="RFU28963.1"/>
    <property type="molecule type" value="Genomic_DNA"/>
</dbReference>
<dbReference type="PANTHER" id="PTHR43791:SF70">
    <property type="entry name" value="MAJOR FACILITATOR SUPERFAMILY (MFS) PROFILE DOMAIN-CONTAINING PROTEIN"/>
    <property type="match status" value="1"/>
</dbReference>
<dbReference type="OrthoDB" id="6730379at2759"/>